<comment type="catalytic activity">
    <reaction evidence="1">
        <text>ATP + protein L-histidine = ADP + protein N-phospho-L-histidine.</text>
        <dbReference type="EC" id="2.7.13.3"/>
    </reaction>
</comment>
<accession>A0ABU0IAP0</accession>
<feature type="compositionally biased region" description="Basic and acidic residues" evidence="6">
    <location>
        <begin position="499"/>
        <end position="517"/>
    </location>
</feature>
<feature type="transmembrane region" description="Helical" evidence="7">
    <location>
        <begin position="67"/>
        <end position="90"/>
    </location>
</feature>
<evidence type="ECO:0000256" key="6">
    <source>
        <dbReference type="SAM" id="MobiDB-lite"/>
    </source>
</evidence>
<organism evidence="9 10">
    <name type="scientific">Rhizobium paknamense</name>
    <dbReference type="NCBI Taxonomy" id="1206817"/>
    <lineage>
        <taxon>Bacteria</taxon>
        <taxon>Pseudomonadati</taxon>
        <taxon>Pseudomonadota</taxon>
        <taxon>Alphaproteobacteria</taxon>
        <taxon>Hyphomicrobiales</taxon>
        <taxon>Rhizobiaceae</taxon>
        <taxon>Rhizobium/Agrobacterium group</taxon>
        <taxon>Rhizobium</taxon>
    </lineage>
</organism>
<dbReference type="Proteomes" id="UP001235269">
    <property type="component" value="Unassembled WGS sequence"/>
</dbReference>
<dbReference type="GO" id="GO:0004673">
    <property type="term" value="F:protein histidine kinase activity"/>
    <property type="evidence" value="ECO:0007669"/>
    <property type="project" value="UniProtKB-EC"/>
</dbReference>
<dbReference type="InterPro" id="IPR036890">
    <property type="entry name" value="HATPase_C_sf"/>
</dbReference>
<dbReference type="SMART" id="SM00388">
    <property type="entry name" value="HisKA"/>
    <property type="match status" value="1"/>
</dbReference>
<dbReference type="PANTHER" id="PTHR43047:SF63">
    <property type="entry name" value="HISTIDINE KINASE"/>
    <property type="match status" value="1"/>
</dbReference>
<dbReference type="InterPro" id="IPR003594">
    <property type="entry name" value="HATPase_dom"/>
</dbReference>
<dbReference type="InterPro" id="IPR004358">
    <property type="entry name" value="Sig_transdc_His_kin-like_C"/>
</dbReference>
<name>A0ABU0IAP0_9HYPH</name>
<dbReference type="Gene3D" id="1.10.287.130">
    <property type="match status" value="1"/>
</dbReference>
<dbReference type="PROSITE" id="PS50109">
    <property type="entry name" value="HIS_KIN"/>
    <property type="match status" value="1"/>
</dbReference>
<feature type="region of interest" description="Disordered" evidence="6">
    <location>
        <begin position="484"/>
        <end position="517"/>
    </location>
</feature>
<dbReference type="Gene3D" id="3.30.565.10">
    <property type="entry name" value="Histidine kinase-like ATPase, C-terminal domain"/>
    <property type="match status" value="1"/>
</dbReference>
<keyword evidence="7" id="KW-0472">Membrane</keyword>
<keyword evidence="10" id="KW-1185">Reference proteome</keyword>
<evidence type="ECO:0000313" key="9">
    <source>
        <dbReference type="EMBL" id="MDQ0454314.1"/>
    </source>
</evidence>
<dbReference type="Pfam" id="PF00512">
    <property type="entry name" value="HisKA"/>
    <property type="match status" value="1"/>
</dbReference>
<evidence type="ECO:0000313" key="10">
    <source>
        <dbReference type="Proteomes" id="UP001235269"/>
    </source>
</evidence>
<keyword evidence="5 9" id="KW-0418">Kinase</keyword>
<evidence type="ECO:0000256" key="5">
    <source>
        <dbReference type="ARBA" id="ARBA00022777"/>
    </source>
</evidence>
<dbReference type="PRINTS" id="PR00344">
    <property type="entry name" value="BCTRLSENSOR"/>
</dbReference>
<evidence type="ECO:0000256" key="4">
    <source>
        <dbReference type="ARBA" id="ARBA00022679"/>
    </source>
</evidence>
<dbReference type="CDD" id="cd16922">
    <property type="entry name" value="HATPase_EvgS-ArcB-TorS-like"/>
    <property type="match status" value="1"/>
</dbReference>
<dbReference type="InterPro" id="IPR005467">
    <property type="entry name" value="His_kinase_dom"/>
</dbReference>
<feature type="transmembrane region" description="Helical" evidence="7">
    <location>
        <begin position="43"/>
        <end position="61"/>
    </location>
</feature>
<sequence length="517" mass="56205">MKVLSKIADRADALLDDASQPVLALVGSGEAPSSQEKRVVKRLLGWLIPALILLPVALSTATGAALALPLGVALVGSVSLLILFFGAWLARLSGRESVAAPDVPADHAWMPGLVLRLDPQARIVSMGGRDASFYQSFLREPLERPFIDQVHVTDRIAFIRAIDALRQGESERRVSLRLGRPQADDNEGKLLPIDLDMTAERDATGALTGIFAQMLDRSRERGMAETLAALEIEVQDAHEAKSRFLAAVSHELRTPLNAILGFSDILASDLFGRIEDERHREYIRLIRQSGGHLLSVVNTMLDMCRIEAGRYELIVEPFPVRETVQDCEKMLALQAREKGVLLTSRVARDLGELQADPRALRQILINLVGNAIKFTETGGVVTIDAARSSKDVVLSVSDTGIGIAADRIVHLGQPFTQLDGGHARRHDGVGLGLSLVKGLVALHGGQFSITSRPGEGTVVTITLPLDGSGAKRVESLEDHRRIEFPPRLQANLQEMQPEETERAEREGLNDDAKAKIA</sequence>
<evidence type="ECO:0000256" key="1">
    <source>
        <dbReference type="ARBA" id="ARBA00000085"/>
    </source>
</evidence>
<dbReference type="InterPro" id="IPR036097">
    <property type="entry name" value="HisK_dim/P_sf"/>
</dbReference>
<dbReference type="CDD" id="cd00082">
    <property type="entry name" value="HisKA"/>
    <property type="match status" value="1"/>
</dbReference>
<reference evidence="9 10" key="1">
    <citation type="submission" date="2023-07" db="EMBL/GenBank/DDBJ databases">
        <title>Genomic Encyclopedia of Type Strains, Phase IV (KMG-IV): sequencing the most valuable type-strain genomes for metagenomic binning, comparative biology and taxonomic classification.</title>
        <authorList>
            <person name="Goeker M."/>
        </authorList>
    </citation>
    <scope>NUCLEOTIDE SEQUENCE [LARGE SCALE GENOMIC DNA]</scope>
    <source>
        <strain evidence="9 10">DSM 100301</strain>
    </source>
</reference>
<keyword evidence="7" id="KW-0812">Transmembrane</keyword>
<dbReference type="SMART" id="SM00387">
    <property type="entry name" value="HATPase_c"/>
    <property type="match status" value="1"/>
</dbReference>
<evidence type="ECO:0000256" key="2">
    <source>
        <dbReference type="ARBA" id="ARBA00012438"/>
    </source>
</evidence>
<comment type="caution">
    <text evidence="9">The sequence shown here is derived from an EMBL/GenBank/DDBJ whole genome shotgun (WGS) entry which is preliminary data.</text>
</comment>
<keyword evidence="7" id="KW-1133">Transmembrane helix</keyword>
<dbReference type="InterPro" id="IPR003661">
    <property type="entry name" value="HisK_dim/P_dom"/>
</dbReference>
<evidence type="ECO:0000256" key="3">
    <source>
        <dbReference type="ARBA" id="ARBA00022553"/>
    </source>
</evidence>
<evidence type="ECO:0000256" key="7">
    <source>
        <dbReference type="SAM" id="Phobius"/>
    </source>
</evidence>
<dbReference type="SUPFAM" id="SSF55874">
    <property type="entry name" value="ATPase domain of HSP90 chaperone/DNA topoisomerase II/histidine kinase"/>
    <property type="match status" value="1"/>
</dbReference>
<protein>
    <recommendedName>
        <fullName evidence="2">histidine kinase</fullName>
        <ecNumber evidence="2">2.7.13.3</ecNumber>
    </recommendedName>
</protein>
<dbReference type="PANTHER" id="PTHR43047">
    <property type="entry name" value="TWO-COMPONENT HISTIDINE PROTEIN KINASE"/>
    <property type="match status" value="1"/>
</dbReference>
<evidence type="ECO:0000259" key="8">
    <source>
        <dbReference type="PROSITE" id="PS50109"/>
    </source>
</evidence>
<keyword evidence="4 9" id="KW-0808">Transferase</keyword>
<dbReference type="EMBL" id="JAUSWH010000001">
    <property type="protein sequence ID" value="MDQ0454314.1"/>
    <property type="molecule type" value="Genomic_DNA"/>
</dbReference>
<dbReference type="SUPFAM" id="SSF47384">
    <property type="entry name" value="Homodimeric domain of signal transducing histidine kinase"/>
    <property type="match status" value="1"/>
</dbReference>
<gene>
    <name evidence="9" type="ORF">QO005_000629</name>
</gene>
<dbReference type="Pfam" id="PF02518">
    <property type="entry name" value="HATPase_c"/>
    <property type="match status" value="1"/>
</dbReference>
<dbReference type="RefSeq" id="WP_307156492.1">
    <property type="nucleotide sequence ID" value="NZ_JAUSWH010000001.1"/>
</dbReference>
<dbReference type="EC" id="2.7.13.3" evidence="2"/>
<feature type="domain" description="Histidine kinase" evidence="8">
    <location>
        <begin position="247"/>
        <end position="467"/>
    </location>
</feature>
<proteinExistence type="predicted"/>
<keyword evidence="3" id="KW-0597">Phosphoprotein</keyword>